<feature type="compositionally biased region" description="Basic and acidic residues" evidence="5">
    <location>
        <begin position="92"/>
        <end position="112"/>
    </location>
</feature>
<evidence type="ECO:0000256" key="3">
    <source>
        <dbReference type="ARBA" id="ARBA00022833"/>
    </source>
</evidence>
<evidence type="ECO:0000256" key="2">
    <source>
        <dbReference type="ARBA" id="ARBA00022771"/>
    </source>
</evidence>
<keyword evidence="1" id="KW-0479">Metal-binding</keyword>
<comment type="caution">
    <text evidence="8">The sequence shown here is derived from an EMBL/GenBank/DDBJ whole genome shotgun (WGS) entry which is preliminary data.</text>
</comment>
<dbReference type="Gene3D" id="1.10.10.2360">
    <property type="match status" value="1"/>
</dbReference>
<evidence type="ECO:0000259" key="7">
    <source>
        <dbReference type="PROSITE" id="PS50119"/>
    </source>
</evidence>
<feature type="region of interest" description="Disordered" evidence="5">
    <location>
        <begin position="634"/>
        <end position="677"/>
    </location>
</feature>
<dbReference type="SMART" id="SM00184">
    <property type="entry name" value="RING"/>
    <property type="match status" value="1"/>
</dbReference>
<dbReference type="InterPro" id="IPR000315">
    <property type="entry name" value="Znf_B-box"/>
</dbReference>
<dbReference type="GO" id="GO:0090575">
    <property type="term" value="C:RNA polymerase II transcription regulator complex"/>
    <property type="evidence" value="ECO:0007669"/>
    <property type="project" value="TreeGrafter"/>
</dbReference>
<evidence type="ECO:0000256" key="5">
    <source>
        <dbReference type="SAM" id="MobiDB-lite"/>
    </source>
</evidence>
<dbReference type="PANTHER" id="PTHR25462:SF229">
    <property type="entry name" value="TRANSCRIPTION INTERMEDIARY FACTOR 1-BETA"/>
    <property type="match status" value="1"/>
</dbReference>
<name>A0A8T2KE56_9PIPI</name>
<accession>A0A8T2KE56</accession>
<dbReference type="Pfam" id="PF00643">
    <property type="entry name" value="zf-B_box"/>
    <property type="match status" value="1"/>
</dbReference>
<dbReference type="OrthoDB" id="252722at2759"/>
<dbReference type="SUPFAM" id="SSF57845">
    <property type="entry name" value="B-box zinc-binding domain"/>
    <property type="match status" value="1"/>
</dbReference>
<dbReference type="Pfam" id="PF13445">
    <property type="entry name" value="zf-RING_UBOX"/>
    <property type="match status" value="1"/>
</dbReference>
<feature type="domain" description="RING-type" evidence="6">
    <location>
        <begin position="8"/>
        <end position="63"/>
    </location>
</feature>
<dbReference type="PROSITE" id="PS00518">
    <property type="entry name" value="ZF_RING_1"/>
    <property type="match status" value="1"/>
</dbReference>
<dbReference type="GO" id="GO:0061630">
    <property type="term" value="F:ubiquitin protein ligase activity"/>
    <property type="evidence" value="ECO:0007669"/>
    <property type="project" value="TreeGrafter"/>
</dbReference>
<sequence length="677" mass="75301">MMEASLTCAVCLGLFREPVTLPLCSHNFCKHCLQECAAPDGRTVSFDIGSGGLLWTVQCPLCRKVSSVPGGVSSLPVNTTLAEVVRILGSGRHERDQHRAAGKECGTDEASRDRRKSAPCGDHPDLMLELYCKNCSLPCCGKCVSDRHQGVFHSINLLEMVYQEEKLTLFSSLKRLREIHEKFSKEPSEEESEIEEAFKNEARHLNLAFEEVQKALDLKKQQFLELIQQQQNTTIKEYKVWQQMQTQNKKTIESLLKDCERIVDEFEPNKFLKVACDLNKRMKSSLDLMGFTSDHSKKKWEPTHADLKPALEAISALNISGGSSNDNCTKNSEDSVGNFSFKIITRSWKHGRKTCLDKYSPIQGEELEFIHGQSRKIGVRYICISEMPKYKAVSYEELRLKCYEDSTTEKSNNDIFSVPGKHSVMMHKDKRRVRTDRKTRLKVCRVKGQDGFDEGSSIIAALSNATTPKTDTIQQEKREAESTNVKKKSLTNCNLNERPVPVAANCNDFISERISTVASAACLSSIEPSVTGNNQPGNGVCGLGSKSPFSKFVVGSAEVSSSHRSCNMAKCHGSNVKKAKSTLFISKVDTPFCPAFSFTDSDPATIGRTNHAEFSYPASAVIFPFHQLLNTDTNEASGHLSTNSSSEEFFDANSNSDTDEEKTEKNGKENITVNEGP</sequence>
<reference evidence="8" key="1">
    <citation type="thesis" date="2020" institute="ProQuest LLC" country="789 East Eisenhower Parkway, Ann Arbor, MI, USA">
        <title>Comparative Genomics and Chromosome Evolution.</title>
        <authorList>
            <person name="Mudd A.B."/>
        </authorList>
    </citation>
    <scope>NUCLEOTIDE SEQUENCE</scope>
    <source>
        <strain evidence="8">Female2</strain>
        <tissue evidence="8">Blood</tissue>
    </source>
</reference>
<dbReference type="PANTHER" id="PTHR25462">
    <property type="entry name" value="BONUS, ISOFORM C-RELATED"/>
    <property type="match status" value="1"/>
</dbReference>
<dbReference type="Gene3D" id="3.30.160.60">
    <property type="entry name" value="Classic Zinc Finger"/>
    <property type="match status" value="1"/>
</dbReference>
<keyword evidence="2 4" id="KW-0863">Zinc-finger</keyword>
<dbReference type="GO" id="GO:0045087">
    <property type="term" value="P:innate immune response"/>
    <property type="evidence" value="ECO:0007669"/>
    <property type="project" value="TreeGrafter"/>
</dbReference>
<evidence type="ECO:0000256" key="4">
    <source>
        <dbReference type="PROSITE-ProRule" id="PRU00024"/>
    </source>
</evidence>
<feature type="region of interest" description="Disordered" evidence="5">
    <location>
        <begin position="92"/>
        <end position="118"/>
    </location>
</feature>
<keyword evidence="9" id="KW-1185">Reference proteome</keyword>
<dbReference type="GO" id="GO:0045892">
    <property type="term" value="P:negative regulation of DNA-templated transcription"/>
    <property type="evidence" value="ECO:0007669"/>
    <property type="project" value="TreeGrafter"/>
</dbReference>
<dbReference type="InterPro" id="IPR047153">
    <property type="entry name" value="TRIM45/56/19-like"/>
</dbReference>
<evidence type="ECO:0000256" key="1">
    <source>
        <dbReference type="ARBA" id="ARBA00022723"/>
    </source>
</evidence>
<dbReference type="Gene3D" id="3.30.40.10">
    <property type="entry name" value="Zinc/RING finger domain, C3HC4 (zinc finger)"/>
    <property type="match status" value="1"/>
</dbReference>
<dbReference type="EMBL" id="JAACNH010000001">
    <property type="protein sequence ID" value="KAG8453850.1"/>
    <property type="molecule type" value="Genomic_DNA"/>
</dbReference>
<dbReference type="PROSITE" id="PS50089">
    <property type="entry name" value="ZF_RING_2"/>
    <property type="match status" value="1"/>
</dbReference>
<evidence type="ECO:0000313" key="9">
    <source>
        <dbReference type="Proteomes" id="UP000812440"/>
    </source>
</evidence>
<gene>
    <name evidence="8" type="ORF">GDO86_000466</name>
</gene>
<dbReference type="AlphaFoldDB" id="A0A8T2KE56"/>
<protein>
    <submittedName>
        <fullName evidence="8">Uncharacterized protein</fullName>
    </submittedName>
</protein>
<evidence type="ECO:0000313" key="8">
    <source>
        <dbReference type="EMBL" id="KAG8453850.1"/>
    </source>
</evidence>
<dbReference type="GO" id="GO:0016925">
    <property type="term" value="P:protein sumoylation"/>
    <property type="evidence" value="ECO:0007669"/>
    <property type="project" value="TreeGrafter"/>
</dbReference>
<evidence type="ECO:0000259" key="6">
    <source>
        <dbReference type="PROSITE" id="PS50089"/>
    </source>
</evidence>
<dbReference type="PROSITE" id="PS50119">
    <property type="entry name" value="ZF_BBOX"/>
    <property type="match status" value="1"/>
</dbReference>
<dbReference type="InterPro" id="IPR017907">
    <property type="entry name" value="Znf_RING_CS"/>
</dbReference>
<feature type="compositionally biased region" description="Polar residues" evidence="5">
    <location>
        <begin position="634"/>
        <end position="656"/>
    </location>
</feature>
<dbReference type="GO" id="GO:0008270">
    <property type="term" value="F:zinc ion binding"/>
    <property type="evidence" value="ECO:0007669"/>
    <property type="project" value="UniProtKB-KW"/>
</dbReference>
<dbReference type="InterPro" id="IPR013083">
    <property type="entry name" value="Znf_RING/FYVE/PHD"/>
</dbReference>
<organism evidence="8 9">
    <name type="scientific">Hymenochirus boettgeri</name>
    <name type="common">Congo dwarf clawed frog</name>
    <dbReference type="NCBI Taxonomy" id="247094"/>
    <lineage>
        <taxon>Eukaryota</taxon>
        <taxon>Metazoa</taxon>
        <taxon>Chordata</taxon>
        <taxon>Craniata</taxon>
        <taxon>Vertebrata</taxon>
        <taxon>Euteleostomi</taxon>
        <taxon>Amphibia</taxon>
        <taxon>Batrachia</taxon>
        <taxon>Anura</taxon>
        <taxon>Pipoidea</taxon>
        <taxon>Pipidae</taxon>
        <taxon>Pipinae</taxon>
        <taxon>Hymenochirus</taxon>
    </lineage>
</organism>
<keyword evidence="3" id="KW-0862">Zinc</keyword>
<dbReference type="GO" id="GO:0006513">
    <property type="term" value="P:protein monoubiquitination"/>
    <property type="evidence" value="ECO:0007669"/>
    <property type="project" value="TreeGrafter"/>
</dbReference>
<proteinExistence type="predicted"/>
<dbReference type="Proteomes" id="UP000812440">
    <property type="component" value="Chromosome 1"/>
</dbReference>
<dbReference type="InterPro" id="IPR001841">
    <property type="entry name" value="Znf_RING"/>
</dbReference>
<dbReference type="InterPro" id="IPR027370">
    <property type="entry name" value="Znf-RING_euk"/>
</dbReference>
<feature type="domain" description="B box-type" evidence="7">
    <location>
        <begin position="115"/>
        <end position="160"/>
    </location>
</feature>
<dbReference type="SUPFAM" id="SSF57850">
    <property type="entry name" value="RING/U-box"/>
    <property type="match status" value="1"/>
</dbReference>